<dbReference type="RefSeq" id="WP_068367915.1">
    <property type="nucleotide sequence ID" value="NZ_CBCSEB010000001.1"/>
</dbReference>
<evidence type="ECO:0000313" key="12">
    <source>
        <dbReference type="EMBL" id="RZS70396.1"/>
    </source>
</evidence>
<dbReference type="OrthoDB" id="7026155at2"/>
<dbReference type="GO" id="GO:0043190">
    <property type="term" value="C:ATP-binding cassette (ABC) transporter complex"/>
    <property type="evidence" value="ECO:0007669"/>
    <property type="project" value="InterPro"/>
</dbReference>
<comment type="similarity">
    <text evidence="2">Belongs to the binding-protein-dependent transport system permease family. HisMQ subfamily.</text>
</comment>
<organism evidence="11 13">
    <name type="scientific">Kerstersia gyiorum</name>
    <dbReference type="NCBI Taxonomy" id="206506"/>
    <lineage>
        <taxon>Bacteria</taxon>
        <taxon>Pseudomonadati</taxon>
        <taxon>Pseudomonadota</taxon>
        <taxon>Betaproteobacteria</taxon>
        <taxon>Burkholderiales</taxon>
        <taxon>Alcaligenaceae</taxon>
        <taxon>Kerstersia</taxon>
    </lineage>
</organism>
<feature type="domain" description="ABC transmembrane type-1" evidence="10">
    <location>
        <begin position="23"/>
        <end position="223"/>
    </location>
</feature>
<gene>
    <name evidence="11" type="ORF">AAV32_04015</name>
    <name evidence="12" type="ORF">EV679_1802</name>
</gene>
<protein>
    <submittedName>
        <fullName evidence="11">ABC transporter permease</fullName>
    </submittedName>
    <submittedName>
        <fullName evidence="12">Amino acid ABC transporter membrane protein 1 (PAAT family)</fullName>
    </submittedName>
</protein>
<keyword evidence="4" id="KW-1003">Cell membrane</keyword>
<evidence type="ECO:0000256" key="9">
    <source>
        <dbReference type="RuleBase" id="RU363032"/>
    </source>
</evidence>
<evidence type="ECO:0000256" key="2">
    <source>
        <dbReference type="ARBA" id="ARBA00010072"/>
    </source>
</evidence>
<evidence type="ECO:0000259" key="10">
    <source>
        <dbReference type="PROSITE" id="PS50928"/>
    </source>
</evidence>
<reference evidence="11 13" key="1">
    <citation type="submission" date="2015-04" db="EMBL/GenBank/DDBJ databases">
        <title>Genome sequence of Kerstersia gyiorum CG1.</title>
        <authorList>
            <person name="Greninger A.L."/>
            <person name="Kozyreva V."/>
            <person name="Chaturvedi V."/>
        </authorList>
    </citation>
    <scope>NUCLEOTIDE SEQUENCE [LARGE SCALE GENOMIC DNA]</scope>
    <source>
        <strain evidence="11 13">CG1</strain>
    </source>
</reference>
<dbReference type="EMBL" id="SGWZ01000002">
    <property type="protein sequence ID" value="RZS70396.1"/>
    <property type="molecule type" value="Genomic_DNA"/>
</dbReference>
<evidence type="ECO:0000313" key="11">
    <source>
        <dbReference type="EMBL" id="KKO72288.1"/>
    </source>
</evidence>
<evidence type="ECO:0000313" key="13">
    <source>
        <dbReference type="Proteomes" id="UP000078084"/>
    </source>
</evidence>
<dbReference type="PANTHER" id="PTHR30133:SF2">
    <property type="entry name" value="ARGININE ABC TRANSPORTER PERMEASE PROTEIN ARTQ"/>
    <property type="match status" value="1"/>
</dbReference>
<dbReference type="Pfam" id="PF00528">
    <property type="entry name" value="BPD_transp_1"/>
    <property type="match status" value="1"/>
</dbReference>
<keyword evidence="13" id="KW-1185">Reference proteome</keyword>
<evidence type="ECO:0000256" key="8">
    <source>
        <dbReference type="ARBA" id="ARBA00023136"/>
    </source>
</evidence>
<name>A0A171KTS1_9BURK</name>
<evidence type="ECO:0000256" key="3">
    <source>
        <dbReference type="ARBA" id="ARBA00022448"/>
    </source>
</evidence>
<comment type="caution">
    <text evidence="11">The sequence shown here is derived from an EMBL/GenBank/DDBJ whole genome shotgun (WGS) entry which is preliminary data.</text>
</comment>
<dbReference type="NCBIfam" id="TIGR01726">
    <property type="entry name" value="HEQRo_perm_3TM"/>
    <property type="match status" value="1"/>
</dbReference>
<evidence type="ECO:0000256" key="5">
    <source>
        <dbReference type="ARBA" id="ARBA00022519"/>
    </source>
</evidence>
<evidence type="ECO:0000313" key="14">
    <source>
        <dbReference type="Proteomes" id="UP000292039"/>
    </source>
</evidence>
<evidence type="ECO:0000256" key="6">
    <source>
        <dbReference type="ARBA" id="ARBA00022692"/>
    </source>
</evidence>
<dbReference type="EMBL" id="LBNE01000002">
    <property type="protein sequence ID" value="KKO72288.1"/>
    <property type="molecule type" value="Genomic_DNA"/>
</dbReference>
<reference evidence="12 14" key="2">
    <citation type="submission" date="2019-02" db="EMBL/GenBank/DDBJ databases">
        <title>Genomic Encyclopedia of Type Strains, Phase IV (KMG-IV): sequencing the most valuable type-strain genomes for metagenomic binning, comparative biology and taxonomic classification.</title>
        <authorList>
            <person name="Goeker M."/>
        </authorList>
    </citation>
    <scope>NUCLEOTIDE SEQUENCE [LARGE SCALE GENOMIC DNA]</scope>
    <source>
        <strain evidence="12 14">DSM 16618</strain>
    </source>
</reference>
<dbReference type="GO" id="GO:0022857">
    <property type="term" value="F:transmembrane transporter activity"/>
    <property type="evidence" value="ECO:0007669"/>
    <property type="project" value="InterPro"/>
</dbReference>
<dbReference type="InterPro" id="IPR010065">
    <property type="entry name" value="AA_ABC_transptr_permease_3TM"/>
</dbReference>
<dbReference type="InterPro" id="IPR035906">
    <property type="entry name" value="MetI-like_sf"/>
</dbReference>
<feature type="transmembrane region" description="Helical" evidence="9">
    <location>
        <begin position="101"/>
        <end position="127"/>
    </location>
</feature>
<dbReference type="InterPro" id="IPR000515">
    <property type="entry name" value="MetI-like"/>
</dbReference>
<accession>A0A171KTS1</accession>
<dbReference type="PROSITE" id="PS50928">
    <property type="entry name" value="ABC_TM1"/>
    <property type="match status" value="1"/>
</dbReference>
<dbReference type="Proteomes" id="UP000078084">
    <property type="component" value="Unassembled WGS sequence"/>
</dbReference>
<evidence type="ECO:0000256" key="4">
    <source>
        <dbReference type="ARBA" id="ARBA00022475"/>
    </source>
</evidence>
<keyword evidence="3 9" id="KW-0813">Transport</keyword>
<dbReference type="PANTHER" id="PTHR30133">
    <property type="entry name" value="CATIONIC AMINO ACID TRANSPORTER, MEMBRANE COMPONENT"/>
    <property type="match status" value="1"/>
</dbReference>
<sequence length="238" mass="25864">MLDLLSLLSFGQGGWGSALLMGALVTITLALCCVPIGLPLGLLVAVGARSKRRLPRAASTVFSTVFRGLPELLTLLLVYYGAQIGIEHLLQKIGYQSEFRINAFVAAVVAFSLVLAAFSSEVWLGAFKTIPKGQQEAAQSLGLSRRTTFLRVTLPQLMRVALPGLSNNWLTLLKDSSLVSTISLVDLMRQTNLAVAATKQPMLFYFVACLLYLLLSALSGVVFSRAERRFGRHYEGAR</sequence>
<dbReference type="PATRIC" id="fig|206506.3.peg.871"/>
<feature type="transmembrane region" description="Helical" evidence="9">
    <location>
        <begin position="20"/>
        <end position="48"/>
    </location>
</feature>
<dbReference type="AlphaFoldDB" id="A0A171KTS1"/>
<dbReference type="InterPro" id="IPR051613">
    <property type="entry name" value="ABC_transp_permease_HisMQ"/>
</dbReference>
<keyword evidence="8 9" id="KW-0472">Membrane</keyword>
<dbReference type="STRING" id="206506.AAV32_04015"/>
<evidence type="ECO:0000256" key="1">
    <source>
        <dbReference type="ARBA" id="ARBA00004429"/>
    </source>
</evidence>
<proteinExistence type="inferred from homology"/>
<dbReference type="GeneID" id="99726448"/>
<dbReference type="SUPFAM" id="SSF161098">
    <property type="entry name" value="MetI-like"/>
    <property type="match status" value="1"/>
</dbReference>
<evidence type="ECO:0000256" key="7">
    <source>
        <dbReference type="ARBA" id="ARBA00022989"/>
    </source>
</evidence>
<dbReference type="Proteomes" id="UP000292039">
    <property type="component" value="Unassembled WGS sequence"/>
</dbReference>
<dbReference type="Gene3D" id="1.10.3720.10">
    <property type="entry name" value="MetI-like"/>
    <property type="match status" value="1"/>
</dbReference>
<keyword evidence="5" id="KW-0997">Cell inner membrane</keyword>
<dbReference type="CDD" id="cd06261">
    <property type="entry name" value="TM_PBP2"/>
    <property type="match status" value="1"/>
</dbReference>
<keyword evidence="7 9" id="KW-1133">Transmembrane helix</keyword>
<keyword evidence="6 9" id="KW-0812">Transmembrane</keyword>
<comment type="subcellular location">
    <subcellularLocation>
        <location evidence="1">Cell inner membrane</location>
        <topology evidence="1">Multi-pass membrane protein</topology>
    </subcellularLocation>
    <subcellularLocation>
        <location evidence="9">Cell membrane</location>
        <topology evidence="9">Multi-pass membrane protein</topology>
    </subcellularLocation>
</comment>
<feature type="transmembrane region" description="Helical" evidence="9">
    <location>
        <begin position="202"/>
        <end position="223"/>
    </location>
</feature>